<evidence type="ECO:0000256" key="8">
    <source>
        <dbReference type="SAM" id="Phobius"/>
    </source>
</evidence>
<keyword evidence="4" id="KW-0547">Nucleotide-binding</keyword>
<evidence type="ECO:0000259" key="9">
    <source>
        <dbReference type="PROSITE" id="PS50011"/>
    </source>
</evidence>
<dbReference type="EMBL" id="BAAAMU010000032">
    <property type="protein sequence ID" value="GAA1643545.1"/>
    <property type="molecule type" value="Genomic_DNA"/>
</dbReference>
<reference evidence="10 11" key="1">
    <citation type="journal article" date="2019" name="Int. J. Syst. Evol. Microbiol.">
        <title>The Global Catalogue of Microorganisms (GCM) 10K type strain sequencing project: providing services to taxonomists for standard genome sequencing and annotation.</title>
        <authorList>
            <consortium name="The Broad Institute Genomics Platform"/>
            <consortium name="The Broad Institute Genome Sequencing Center for Infectious Disease"/>
            <person name="Wu L."/>
            <person name="Ma J."/>
        </authorList>
    </citation>
    <scope>NUCLEOTIDE SEQUENCE [LARGE SCALE GENOMIC DNA]</scope>
    <source>
        <strain evidence="10 11">JCM 13929</strain>
    </source>
</reference>
<dbReference type="SUPFAM" id="SSF56112">
    <property type="entry name" value="Protein kinase-like (PK-like)"/>
    <property type="match status" value="1"/>
</dbReference>
<feature type="compositionally biased region" description="Gly residues" evidence="7">
    <location>
        <begin position="325"/>
        <end position="334"/>
    </location>
</feature>
<evidence type="ECO:0000256" key="2">
    <source>
        <dbReference type="ARBA" id="ARBA00022527"/>
    </source>
</evidence>
<keyword evidence="8" id="KW-0472">Membrane</keyword>
<feature type="region of interest" description="Disordered" evidence="7">
    <location>
        <begin position="399"/>
        <end position="447"/>
    </location>
</feature>
<keyword evidence="2" id="KW-0723">Serine/threonine-protein kinase</keyword>
<evidence type="ECO:0000256" key="7">
    <source>
        <dbReference type="SAM" id="MobiDB-lite"/>
    </source>
</evidence>
<evidence type="ECO:0000313" key="10">
    <source>
        <dbReference type="EMBL" id="GAA1643545.1"/>
    </source>
</evidence>
<keyword evidence="11" id="KW-1185">Reference proteome</keyword>
<dbReference type="Pfam" id="PF00069">
    <property type="entry name" value="Pkinase"/>
    <property type="match status" value="1"/>
</dbReference>
<evidence type="ECO:0000256" key="1">
    <source>
        <dbReference type="ARBA" id="ARBA00012513"/>
    </source>
</evidence>
<comment type="caution">
    <text evidence="10">The sequence shown here is derived from an EMBL/GenBank/DDBJ whole genome shotgun (WGS) entry which is preliminary data.</text>
</comment>
<dbReference type="Gene3D" id="3.30.200.20">
    <property type="entry name" value="Phosphorylase Kinase, domain 1"/>
    <property type="match status" value="1"/>
</dbReference>
<dbReference type="EC" id="2.7.11.1" evidence="1"/>
<evidence type="ECO:0000256" key="6">
    <source>
        <dbReference type="ARBA" id="ARBA00022840"/>
    </source>
</evidence>
<dbReference type="CDD" id="cd14014">
    <property type="entry name" value="STKc_PknB_like"/>
    <property type="match status" value="1"/>
</dbReference>
<evidence type="ECO:0000313" key="11">
    <source>
        <dbReference type="Proteomes" id="UP001500064"/>
    </source>
</evidence>
<accession>A0ABN2FEP3</accession>
<dbReference type="PANTHER" id="PTHR43289:SF6">
    <property type="entry name" value="SERINE_THREONINE-PROTEIN KINASE NEKL-3"/>
    <property type="match status" value="1"/>
</dbReference>
<dbReference type="Proteomes" id="UP001500064">
    <property type="component" value="Unassembled WGS sequence"/>
</dbReference>
<dbReference type="InterPro" id="IPR011009">
    <property type="entry name" value="Kinase-like_dom_sf"/>
</dbReference>
<evidence type="ECO:0000256" key="4">
    <source>
        <dbReference type="ARBA" id="ARBA00022741"/>
    </source>
</evidence>
<dbReference type="Gene3D" id="1.10.510.10">
    <property type="entry name" value="Transferase(Phosphotransferase) domain 1"/>
    <property type="match status" value="1"/>
</dbReference>
<feature type="region of interest" description="Disordered" evidence="7">
    <location>
        <begin position="325"/>
        <end position="366"/>
    </location>
</feature>
<keyword evidence="5" id="KW-0418">Kinase</keyword>
<keyword evidence="8" id="KW-0812">Transmembrane</keyword>
<name>A0ABN2FEP3_9ACTN</name>
<feature type="compositionally biased region" description="Pro residues" evidence="7">
    <location>
        <begin position="262"/>
        <end position="271"/>
    </location>
</feature>
<gene>
    <name evidence="10" type="ORF">GCM10009733_045850</name>
</gene>
<dbReference type="PANTHER" id="PTHR43289">
    <property type="entry name" value="MITOGEN-ACTIVATED PROTEIN KINASE KINASE KINASE 20-RELATED"/>
    <property type="match status" value="1"/>
</dbReference>
<organism evidence="10 11">
    <name type="scientific">Nonomuraea maheshkhaliensis</name>
    <dbReference type="NCBI Taxonomy" id="419590"/>
    <lineage>
        <taxon>Bacteria</taxon>
        <taxon>Bacillati</taxon>
        <taxon>Actinomycetota</taxon>
        <taxon>Actinomycetes</taxon>
        <taxon>Streptosporangiales</taxon>
        <taxon>Streptosporangiaceae</taxon>
        <taxon>Nonomuraea</taxon>
    </lineage>
</organism>
<feature type="compositionally biased region" description="Pro residues" evidence="7">
    <location>
        <begin position="418"/>
        <end position="427"/>
    </location>
</feature>
<keyword evidence="6" id="KW-0067">ATP-binding</keyword>
<dbReference type="InterPro" id="IPR000719">
    <property type="entry name" value="Prot_kinase_dom"/>
</dbReference>
<evidence type="ECO:0000256" key="5">
    <source>
        <dbReference type="ARBA" id="ARBA00022777"/>
    </source>
</evidence>
<dbReference type="PROSITE" id="PS50011">
    <property type="entry name" value="PROTEIN_KINASE_DOM"/>
    <property type="match status" value="1"/>
</dbReference>
<feature type="region of interest" description="Disordered" evidence="7">
    <location>
        <begin position="261"/>
        <end position="287"/>
    </location>
</feature>
<feature type="domain" description="Protein kinase" evidence="9">
    <location>
        <begin position="16"/>
        <end position="256"/>
    </location>
</feature>
<protein>
    <recommendedName>
        <fullName evidence="1">non-specific serine/threonine protein kinase</fullName>
        <ecNumber evidence="1">2.7.11.1</ecNumber>
    </recommendedName>
</protein>
<proteinExistence type="predicted"/>
<keyword evidence="8" id="KW-1133">Transmembrane helix</keyword>
<keyword evidence="3" id="KW-0808">Transferase</keyword>
<feature type="compositionally biased region" description="Low complexity" evidence="7">
    <location>
        <begin position="272"/>
        <end position="287"/>
    </location>
</feature>
<feature type="transmembrane region" description="Helical" evidence="8">
    <location>
        <begin position="373"/>
        <end position="395"/>
    </location>
</feature>
<evidence type="ECO:0000256" key="3">
    <source>
        <dbReference type="ARBA" id="ARBA00022679"/>
    </source>
</evidence>
<sequence>MSDATERAPSLIADRYRLDERIGSGPMGEVWRGYDTRADWVVAVKVLGAKAAGAGTREVLRQHAQAVARVIHPNVAMVLDVGEHEGAPFLVMEYLTGNSLREERAARGQLRIMEVCDLIGQGAAGLDAAHRAGVVHGQVDPDSFRLAGSGVLKVVGFGMDDREPVRGDERYAAPERAAGQPAQAPGDVYALGCVCYELLCGRVPAETAGEGGGRPVPPSAIRGEVSPEFDRLLLAMLAEDPAQRPTSGENIRRTLAAIARPKPAPQAPPAAPGATGAMGTVPGQTGAMGPMPGAAGAMGPMPGAAGAMGPAPGAAGAMGAGAGPVAGAGQGAGSGATEVFQHLGGPPPRAGDTAIYQAGDLEPAPPSGPNRKLVIQLGVAVLVIAAVTVGMVMWAGARQEAPVAEVSPTPSPTLTIEEPPPASPSPTPTDDESGLVRTHDPDDEPTSLIETAAPKATLGDVAPAGGYGKWLQKFDEAITAQERTNGINPAVAGKAREKLRKAARKAREGHVDSALDHIAGVYRDLVRAQEKGDMNGTGPAARFLLDWRIPDRYGRGA</sequence>